<dbReference type="AlphaFoldDB" id="A0A2M7QDW3"/>
<evidence type="ECO:0000256" key="8">
    <source>
        <dbReference type="ARBA" id="ARBA00022989"/>
    </source>
</evidence>
<accession>A0A2M7QDW3</accession>
<dbReference type="EMBL" id="PFLF01000055">
    <property type="protein sequence ID" value="PIY69053.1"/>
    <property type="molecule type" value="Genomic_DNA"/>
</dbReference>
<dbReference type="CDD" id="cd06163">
    <property type="entry name" value="S2P-M50_PDZ_RseP-like"/>
    <property type="match status" value="1"/>
</dbReference>
<feature type="transmembrane region" description="Helical" evidence="11">
    <location>
        <begin position="316"/>
        <end position="335"/>
    </location>
</feature>
<evidence type="ECO:0000256" key="1">
    <source>
        <dbReference type="ARBA" id="ARBA00001947"/>
    </source>
</evidence>
<evidence type="ECO:0000256" key="5">
    <source>
        <dbReference type="ARBA" id="ARBA00022692"/>
    </source>
</evidence>
<keyword evidence="8 11" id="KW-1133">Transmembrane helix</keyword>
<dbReference type="GO" id="GO:0004222">
    <property type="term" value="F:metalloendopeptidase activity"/>
    <property type="evidence" value="ECO:0007669"/>
    <property type="project" value="InterPro"/>
</dbReference>
<evidence type="ECO:0000256" key="4">
    <source>
        <dbReference type="ARBA" id="ARBA00022670"/>
    </source>
</evidence>
<dbReference type="PANTHER" id="PTHR42837">
    <property type="entry name" value="REGULATOR OF SIGMA-E PROTEASE RSEP"/>
    <property type="match status" value="1"/>
</dbReference>
<evidence type="ECO:0000313" key="13">
    <source>
        <dbReference type="EMBL" id="PIY69053.1"/>
    </source>
</evidence>
<proteinExistence type="inferred from homology"/>
<dbReference type="InterPro" id="IPR004387">
    <property type="entry name" value="Pept_M50_Zn"/>
</dbReference>
<dbReference type="InterPro" id="IPR036034">
    <property type="entry name" value="PDZ_sf"/>
</dbReference>
<dbReference type="GO" id="GO:0016020">
    <property type="term" value="C:membrane"/>
    <property type="evidence" value="ECO:0007669"/>
    <property type="project" value="UniProtKB-SubCell"/>
</dbReference>
<comment type="cofactor">
    <cofactor evidence="1">
        <name>Zn(2+)</name>
        <dbReference type="ChEBI" id="CHEBI:29105"/>
    </cofactor>
</comment>
<reference evidence="14" key="1">
    <citation type="submission" date="2017-09" db="EMBL/GenBank/DDBJ databases">
        <title>Depth-based differentiation of microbial function through sediment-hosted aquifers and enrichment of novel symbionts in the deep terrestrial subsurface.</title>
        <authorList>
            <person name="Probst A.J."/>
            <person name="Ladd B."/>
            <person name="Jarett J.K."/>
            <person name="Geller-Mcgrath D.E."/>
            <person name="Sieber C.M.K."/>
            <person name="Emerson J.B."/>
            <person name="Anantharaman K."/>
            <person name="Thomas B.C."/>
            <person name="Malmstrom R."/>
            <person name="Stieglmeier M."/>
            <person name="Klingl A."/>
            <person name="Woyke T."/>
            <person name="Ryan C.M."/>
            <person name="Banfield J.F."/>
        </authorList>
    </citation>
    <scope>NUCLEOTIDE SEQUENCE [LARGE SCALE GENOMIC DNA]</scope>
</reference>
<dbReference type="Gene3D" id="2.30.42.10">
    <property type="match status" value="1"/>
</dbReference>
<dbReference type="Proteomes" id="UP000230108">
    <property type="component" value="Unassembled WGS sequence"/>
</dbReference>
<keyword evidence="9" id="KW-0482">Metalloprotease</keyword>
<evidence type="ECO:0000313" key="14">
    <source>
        <dbReference type="Proteomes" id="UP000230108"/>
    </source>
</evidence>
<organism evidence="13 14">
    <name type="scientific">Candidatus Roizmanbacteria bacterium CG_4_10_14_0_8_um_filter_39_9</name>
    <dbReference type="NCBI Taxonomy" id="1974829"/>
    <lineage>
        <taxon>Bacteria</taxon>
        <taxon>Candidatus Roizmaniibacteriota</taxon>
    </lineage>
</organism>
<keyword evidence="4" id="KW-0645">Protease</keyword>
<evidence type="ECO:0000256" key="6">
    <source>
        <dbReference type="ARBA" id="ARBA00022801"/>
    </source>
</evidence>
<feature type="transmembrane region" description="Helical" evidence="11">
    <location>
        <begin position="99"/>
        <end position="119"/>
    </location>
</feature>
<protein>
    <recommendedName>
        <fullName evidence="12">Peptidase M50 domain-containing protein</fullName>
    </recommendedName>
</protein>
<dbReference type="Pfam" id="PF02163">
    <property type="entry name" value="Peptidase_M50"/>
    <property type="match status" value="1"/>
</dbReference>
<gene>
    <name evidence="13" type="ORF">COY90_02760</name>
</gene>
<dbReference type="PANTHER" id="PTHR42837:SF2">
    <property type="entry name" value="MEMBRANE METALLOPROTEASE ARASP2, CHLOROPLASTIC-RELATED"/>
    <property type="match status" value="1"/>
</dbReference>
<evidence type="ECO:0000256" key="3">
    <source>
        <dbReference type="ARBA" id="ARBA00007931"/>
    </source>
</evidence>
<sequence length="389" mass="42835">MISFILFIGILGLLVIIHEFGHFIAAKKNGILVEEFGIGFPPRLWGKKIGETLYSINAIPLGGFVKLFGEEQNEIDGKPLPKLLSSRAFVNKTAFQKSVVILAGVAMNAILGITIYYLLLSLNGFKSDPIPMITDYHFRFGVQEGRVVAGNIVKDSPAEKAGIKVEDSVIRYQTPEDASTNIWKPVTSSGELINIIKSSPNRILQLDIENVKNGAHKIVSVMPIYNADLKRAIIGVNLIDTAIISYQKTHQMIFSGFMHSYNVLTYNFSTIGELVRMSVREKTFAPVSQTVSGPIGIFSVIQDVVATSGTKLFKNLLNIVGLLSLSLAFMNVLPLPALDGGRLLFIIIEYVSRRRINKTVEQYVNMAGFFALIALGIAVSINDVLRLFK</sequence>
<evidence type="ECO:0000256" key="2">
    <source>
        <dbReference type="ARBA" id="ARBA00004141"/>
    </source>
</evidence>
<comment type="similarity">
    <text evidence="3">Belongs to the peptidase M50B family.</text>
</comment>
<keyword evidence="5 11" id="KW-0812">Transmembrane</keyword>
<evidence type="ECO:0000256" key="11">
    <source>
        <dbReference type="SAM" id="Phobius"/>
    </source>
</evidence>
<evidence type="ECO:0000256" key="10">
    <source>
        <dbReference type="ARBA" id="ARBA00023136"/>
    </source>
</evidence>
<feature type="transmembrane region" description="Helical" evidence="11">
    <location>
        <begin position="363"/>
        <end position="385"/>
    </location>
</feature>
<comment type="subcellular location">
    <subcellularLocation>
        <location evidence="2">Membrane</location>
        <topology evidence="2">Multi-pass membrane protein</topology>
    </subcellularLocation>
</comment>
<evidence type="ECO:0000256" key="7">
    <source>
        <dbReference type="ARBA" id="ARBA00022833"/>
    </source>
</evidence>
<dbReference type="InterPro" id="IPR008915">
    <property type="entry name" value="Peptidase_M50"/>
</dbReference>
<evidence type="ECO:0000259" key="12">
    <source>
        <dbReference type="Pfam" id="PF02163"/>
    </source>
</evidence>
<keyword evidence="7" id="KW-0862">Zinc</keyword>
<dbReference type="GO" id="GO:0006508">
    <property type="term" value="P:proteolysis"/>
    <property type="evidence" value="ECO:0007669"/>
    <property type="project" value="UniProtKB-KW"/>
</dbReference>
<name>A0A2M7QDW3_9BACT</name>
<evidence type="ECO:0000256" key="9">
    <source>
        <dbReference type="ARBA" id="ARBA00023049"/>
    </source>
</evidence>
<feature type="domain" description="Peptidase M50" evidence="12">
    <location>
        <begin position="7"/>
        <end position="375"/>
    </location>
</feature>
<keyword evidence="10 11" id="KW-0472">Membrane</keyword>
<keyword evidence="6" id="KW-0378">Hydrolase</keyword>
<comment type="caution">
    <text evidence="13">The sequence shown here is derived from an EMBL/GenBank/DDBJ whole genome shotgun (WGS) entry which is preliminary data.</text>
</comment>